<evidence type="ECO:0000313" key="4">
    <source>
        <dbReference type="Proteomes" id="UP000820977"/>
    </source>
</evidence>
<evidence type="ECO:0000256" key="1">
    <source>
        <dbReference type="ARBA" id="ARBA00010574"/>
    </source>
</evidence>
<dbReference type="SUPFAM" id="SSF81301">
    <property type="entry name" value="Nucleotidyltransferase"/>
    <property type="match status" value="1"/>
</dbReference>
<comment type="similarity">
    <text evidence="1 2">Belongs to the Iojap/RsfS family.</text>
</comment>
<gene>
    <name evidence="2 3" type="primary">rsfS</name>
    <name evidence="3" type="ORF">HPS54_10385</name>
</gene>
<comment type="function">
    <text evidence="2">Functions as a ribosomal silencing factor. Interacts with ribosomal protein uL14 (rplN), blocking formation of intersubunit bridge B8. Prevents association of the 30S and 50S ribosomal subunits and the formation of functional ribosomes, thus repressing translation.</text>
</comment>
<dbReference type="Gene3D" id="3.30.460.10">
    <property type="entry name" value="Beta Polymerase, domain 2"/>
    <property type="match status" value="1"/>
</dbReference>
<keyword evidence="2" id="KW-0810">Translation regulation</keyword>
<dbReference type="InterPro" id="IPR043519">
    <property type="entry name" value="NT_sf"/>
</dbReference>
<dbReference type="Proteomes" id="UP000820977">
    <property type="component" value="Unassembled WGS sequence"/>
</dbReference>
<keyword evidence="4" id="KW-1185">Reference proteome</keyword>
<keyword evidence="2" id="KW-0678">Repressor</keyword>
<protein>
    <recommendedName>
        <fullName evidence="2">Ribosomal silencing factor RsfS</fullName>
    </recommendedName>
</protein>
<dbReference type="PANTHER" id="PTHR21043:SF0">
    <property type="entry name" value="MITOCHONDRIAL ASSEMBLY OF RIBOSOMAL LARGE SUBUNIT PROTEIN 1"/>
    <property type="match status" value="1"/>
</dbReference>
<dbReference type="PANTHER" id="PTHR21043">
    <property type="entry name" value="IOJAP SUPERFAMILY ORTHOLOG"/>
    <property type="match status" value="1"/>
</dbReference>
<dbReference type="InterPro" id="IPR004394">
    <property type="entry name" value="Iojap/RsfS/C7orf30"/>
</dbReference>
<comment type="subunit">
    <text evidence="2">Interacts with ribosomal protein uL14 (rplN).</text>
</comment>
<dbReference type="RefSeq" id="WP_172345381.1">
    <property type="nucleotide sequence ID" value="NZ_CASYYZ010000013.1"/>
</dbReference>
<reference evidence="3 4" key="1">
    <citation type="submission" date="2020-05" db="EMBL/GenBank/DDBJ databases">
        <title>Distinct polysaccharide utilization as determinants for interspecies competition between intestinal Prevotella spp.</title>
        <authorList>
            <person name="Galvez E.J.C."/>
            <person name="Iljazovic A."/>
            <person name="Strowig T."/>
        </authorList>
    </citation>
    <scope>NUCLEOTIDE SEQUENCE [LARGE SCALE GENOMIC DNA]</scope>
    <source>
        <strain evidence="3 4">PCHR</strain>
    </source>
</reference>
<comment type="subcellular location">
    <subcellularLocation>
        <location evidence="2">Cytoplasm</location>
    </subcellularLocation>
</comment>
<dbReference type="NCBIfam" id="TIGR00090">
    <property type="entry name" value="rsfS_iojap_ybeB"/>
    <property type="match status" value="1"/>
</dbReference>
<evidence type="ECO:0000256" key="2">
    <source>
        <dbReference type="HAMAP-Rule" id="MF_01477"/>
    </source>
</evidence>
<evidence type="ECO:0000313" key="3">
    <source>
        <dbReference type="EMBL" id="NPE25918.1"/>
    </source>
</evidence>
<comment type="caution">
    <text evidence="3">The sequence shown here is derived from an EMBL/GenBank/DDBJ whole genome shotgun (WGS) entry which is preliminary data.</text>
</comment>
<name>A0ABX2B3R9_9BACT</name>
<dbReference type="EMBL" id="JABKKJ010000021">
    <property type="protein sequence ID" value="NPE25918.1"/>
    <property type="molecule type" value="Genomic_DNA"/>
</dbReference>
<dbReference type="HAMAP" id="MF_01477">
    <property type="entry name" value="Iojap_RsfS"/>
    <property type="match status" value="1"/>
</dbReference>
<organism evidence="3 4">
    <name type="scientific">Xylanibacter caecicola</name>
    <dbReference type="NCBI Taxonomy" id="2736294"/>
    <lineage>
        <taxon>Bacteria</taxon>
        <taxon>Pseudomonadati</taxon>
        <taxon>Bacteroidota</taxon>
        <taxon>Bacteroidia</taxon>
        <taxon>Bacteroidales</taxon>
        <taxon>Prevotellaceae</taxon>
        <taxon>Xylanibacter</taxon>
    </lineage>
</organism>
<dbReference type="Pfam" id="PF02410">
    <property type="entry name" value="RsfS"/>
    <property type="match status" value="1"/>
</dbReference>
<accession>A0ABX2B3R9</accession>
<proteinExistence type="inferred from homology"/>
<keyword evidence="2" id="KW-0963">Cytoplasm</keyword>
<sequence length="119" mass="13128">MEQTEKLVKAIIEGIQEKKGRGITVADLSKIDGAICSRFVICEGNSPSQIEAIADAVGESARINAGEKPVNVVGLRQAQWVAMDYTDVIVHIFLPETREFYNLENLWMDAPLVNVPDLD</sequence>